<organism evidence="2 3">
    <name type="scientific">Methyloceanibacter marginalis</name>
    <dbReference type="NCBI Taxonomy" id="1774971"/>
    <lineage>
        <taxon>Bacteria</taxon>
        <taxon>Pseudomonadati</taxon>
        <taxon>Pseudomonadota</taxon>
        <taxon>Alphaproteobacteria</taxon>
        <taxon>Hyphomicrobiales</taxon>
        <taxon>Hyphomicrobiaceae</taxon>
        <taxon>Methyloceanibacter</taxon>
    </lineage>
</organism>
<accession>A0A1E3VQ98</accession>
<dbReference type="Pfam" id="PF13419">
    <property type="entry name" value="HAD_2"/>
    <property type="match status" value="1"/>
</dbReference>
<dbReference type="InterPro" id="IPR023198">
    <property type="entry name" value="PGP-like_dom2"/>
</dbReference>
<evidence type="ECO:0008006" key="4">
    <source>
        <dbReference type="Google" id="ProtNLM"/>
    </source>
</evidence>
<dbReference type="InterPro" id="IPR041492">
    <property type="entry name" value="HAD_2"/>
</dbReference>
<feature type="region of interest" description="Disordered" evidence="1">
    <location>
        <begin position="47"/>
        <end position="66"/>
    </location>
</feature>
<reference evidence="2 3" key="1">
    <citation type="journal article" date="2016" name="Environ. Microbiol.">
        <title>New Methyloceanibacter diversity from North Sea sediments includes methanotroph containing solely the soluble methane monooxygenase.</title>
        <authorList>
            <person name="Vekeman B."/>
            <person name="Kerckhof F.M."/>
            <person name="Cremers G."/>
            <person name="de Vos P."/>
            <person name="Vandamme P."/>
            <person name="Boon N."/>
            <person name="Op den Camp H.J."/>
            <person name="Heylen K."/>
        </authorList>
    </citation>
    <scope>NUCLEOTIDE SEQUENCE [LARGE SCALE GENOMIC DNA]</scope>
    <source>
        <strain evidence="2 3">R-67177</strain>
    </source>
</reference>
<evidence type="ECO:0000313" key="3">
    <source>
        <dbReference type="Proteomes" id="UP000095042"/>
    </source>
</evidence>
<dbReference type="EMBL" id="LPWD01000464">
    <property type="protein sequence ID" value="ODR95481.1"/>
    <property type="molecule type" value="Genomic_DNA"/>
</dbReference>
<dbReference type="Proteomes" id="UP000095042">
    <property type="component" value="Unassembled WGS sequence"/>
</dbReference>
<keyword evidence="3" id="KW-1185">Reference proteome</keyword>
<dbReference type="RefSeq" id="WP_244501019.1">
    <property type="nucleotide sequence ID" value="NZ_LPWD01000464.1"/>
</dbReference>
<dbReference type="Gene3D" id="3.40.50.1000">
    <property type="entry name" value="HAD superfamily/HAD-like"/>
    <property type="match status" value="1"/>
</dbReference>
<dbReference type="InterPro" id="IPR036412">
    <property type="entry name" value="HAD-like_sf"/>
</dbReference>
<dbReference type="InterPro" id="IPR023214">
    <property type="entry name" value="HAD_sf"/>
</dbReference>
<dbReference type="SUPFAM" id="SSF56784">
    <property type="entry name" value="HAD-like"/>
    <property type="match status" value="1"/>
</dbReference>
<proteinExistence type="predicted"/>
<gene>
    <name evidence="2" type="ORF">AUC71_04955</name>
</gene>
<evidence type="ECO:0000313" key="2">
    <source>
        <dbReference type="EMBL" id="ODR95481.1"/>
    </source>
</evidence>
<evidence type="ECO:0000256" key="1">
    <source>
        <dbReference type="SAM" id="MobiDB-lite"/>
    </source>
</evidence>
<dbReference type="AlphaFoldDB" id="A0A1E3VQ98"/>
<sequence length="66" mass="7307">MLNGATIVFDLDGTLVDTAPDLTNTLNHVLTARGYEPVAADRVREAVARRPGHDRRGSWHGQRRRG</sequence>
<comment type="caution">
    <text evidence="2">The sequence shown here is derived from an EMBL/GenBank/DDBJ whole genome shotgun (WGS) entry which is preliminary data.</text>
</comment>
<protein>
    <recommendedName>
        <fullName evidence="4">Phosphoglycolate phosphatase</fullName>
    </recommendedName>
</protein>
<dbReference type="Gene3D" id="1.10.150.240">
    <property type="entry name" value="Putative phosphatase, domain 2"/>
    <property type="match status" value="1"/>
</dbReference>
<name>A0A1E3VQ98_9HYPH</name>